<feature type="compositionally biased region" description="Pro residues" evidence="1">
    <location>
        <begin position="127"/>
        <end position="140"/>
    </location>
</feature>
<accession>A0A8H4RGT5</accession>
<feature type="compositionally biased region" description="Polar residues" evidence="1">
    <location>
        <begin position="250"/>
        <end position="259"/>
    </location>
</feature>
<feature type="region of interest" description="Disordered" evidence="1">
    <location>
        <begin position="69"/>
        <end position="150"/>
    </location>
</feature>
<sequence length="1295" mass="143987">MDIAPPFSEHEKRFILAEAIKTSSIPLDKLLSVLSDSNIQPAWPHMLLPYGRTLQSCIEAYDSLIQSGQPSPYSSLSLPSTSQKRKSRSDSLEHLMTGPPPKWRQSGTESISSARNIRPKPFSSGSSPPPFSSLPGPPATQPRKRGRPSKLDIELRQAEAIARGEVLPPRKTITQRSQKQTTTTKESSIIRFPVITPIITTTSAESIPSIKGQYQGEPSMIEAIGKKTRARVAPRQPKVGYFYEREKKTNGLQKSTKNPVESAFSAVKEPQAPAPLPPSEPVQSSQYKKEETLAHNAEAAPSEVPREPQPLDRDQEKLTEADEEQVKETKSKFVAQRIRDTIQLHALQDKGIYLAHCKVSWHIYEFCQEQLCADWTLHPVVTLTGTTAQAQAASCEDFVKLMWSSKGLQLLNAVVHYIREASCDIKFSPNHWMKIHTSHLDSTKGVAGDAEVTLSGSLDEVSAAFEQLAWIAAVFRPPAAVNALTISSIDFSLLEPAEAPQLAIDPDPMRFALRLDTKILEPSKTLETISSEERSTCWHELFRGGVLAYNFPIAQRDEGSGLEIPFDLMVHLAQVRLSMDYDDGAILLGHSSMLFPSQILPDGVQWHLDNATDTRSLNSALKSHGERVREKDFTKLAPLRTFLGSYPSACVLLGTEELFHENCIANSDLDRSASRIELAREGTTTAGFSVKSTFNIGLGLKWTLQKGLRVNLDNTLEYLDRVDQASDRPILVYDYNSKSAWLVPELSLVLHMVLTYLKQPKVQQRRSRDAWPRLPFAKAAPNGGEAARKAILDNQNLYLYTNQIGDNVLLWMVADGFLKDLATIRLSKRLQTDNSGWQLVASRLQGWDFNDLATKQESVFQTELPTDSARVSWWTLTKSNGLLVIFGRDFGHLVAPDLTQTKVYSGWECLPANAELLAASMPYSLTSTRSSGDVLACKIATRETPALSETTVWEIVNEKFGDIFSHNALSSRGPGSTKACETFPDGYGTGTLTTPAIRNKSWENTTMSIADKWIQVATQYTDKSPILRKDKLIAISGIARQFASKFGTTYVVGMWKEEMAIQLAWWAEKSSTIDIRDSIPPWSWAVIDVRASMHTRFTLLPDFVPLVSILEASTIVVNDYFGDVKEGTIRLHCPFPFIATLIMSRDSGRIWASRITLSSSASHSLRFTLYPDRKPYSVGKVITLSFTTSLEAQKSASYDDRFFIGELKEHQDNAPSISNFNNATSQTRNHPLAFIVVSHPSEGLDAGVQRQFYLGTANTMRYHVDAMQRVVALKGGLQSTVLDGVILRLIDWNDA</sequence>
<reference evidence="2 3" key="1">
    <citation type="submission" date="2020-03" db="EMBL/GenBank/DDBJ databases">
        <title>Draft Genome Sequence of Cudoniella acicularis.</title>
        <authorList>
            <person name="Buettner E."/>
            <person name="Kellner H."/>
        </authorList>
    </citation>
    <scope>NUCLEOTIDE SEQUENCE [LARGE SCALE GENOMIC DNA]</scope>
    <source>
        <strain evidence="2 3">DSM 108380</strain>
    </source>
</reference>
<dbReference type="PANTHER" id="PTHR33112">
    <property type="entry name" value="DOMAIN PROTEIN, PUTATIVE-RELATED"/>
    <property type="match status" value="1"/>
</dbReference>
<evidence type="ECO:0000256" key="1">
    <source>
        <dbReference type="SAM" id="MobiDB-lite"/>
    </source>
</evidence>
<comment type="caution">
    <text evidence="2">The sequence shown here is derived from an EMBL/GenBank/DDBJ whole genome shotgun (WGS) entry which is preliminary data.</text>
</comment>
<name>A0A8H4RGT5_9HELO</name>
<feature type="compositionally biased region" description="Low complexity" evidence="1">
    <location>
        <begin position="69"/>
        <end position="82"/>
    </location>
</feature>
<keyword evidence="3" id="KW-1185">Reference proteome</keyword>
<feature type="compositionally biased region" description="Basic and acidic residues" evidence="1">
    <location>
        <begin position="304"/>
        <end position="326"/>
    </location>
</feature>
<organism evidence="2 3">
    <name type="scientific">Cudoniella acicularis</name>
    <dbReference type="NCBI Taxonomy" id="354080"/>
    <lineage>
        <taxon>Eukaryota</taxon>
        <taxon>Fungi</taxon>
        <taxon>Dikarya</taxon>
        <taxon>Ascomycota</taxon>
        <taxon>Pezizomycotina</taxon>
        <taxon>Leotiomycetes</taxon>
        <taxon>Helotiales</taxon>
        <taxon>Tricladiaceae</taxon>
        <taxon>Cudoniella</taxon>
    </lineage>
</organism>
<dbReference type="PANTHER" id="PTHR33112:SF10">
    <property type="entry name" value="TOL"/>
    <property type="match status" value="1"/>
</dbReference>
<dbReference type="EMBL" id="JAAMPI010000620">
    <property type="protein sequence ID" value="KAF4629839.1"/>
    <property type="molecule type" value="Genomic_DNA"/>
</dbReference>
<feature type="region of interest" description="Disordered" evidence="1">
    <location>
        <begin position="245"/>
        <end position="326"/>
    </location>
</feature>
<feature type="compositionally biased region" description="Polar residues" evidence="1">
    <location>
        <begin position="105"/>
        <end position="115"/>
    </location>
</feature>
<protein>
    <submittedName>
        <fullName evidence="2">Uncharacterized protein</fullName>
    </submittedName>
</protein>
<dbReference type="OrthoDB" id="5371646at2759"/>
<gene>
    <name evidence="2" type="ORF">G7Y89_g8306</name>
</gene>
<evidence type="ECO:0000313" key="3">
    <source>
        <dbReference type="Proteomes" id="UP000566819"/>
    </source>
</evidence>
<evidence type="ECO:0000313" key="2">
    <source>
        <dbReference type="EMBL" id="KAF4629839.1"/>
    </source>
</evidence>
<proteinExistence type="predicted"/>
<dbReference type="Proteomes" id="UP000566819">
    <property type="component" value="Unassembled WGS sequence"/>
</dbReference>